<proteinExistence type="predicted"/>
<evidence type="ECO:0008006" key="4">
    <source>
        <dbReference type="Google" id="ProtNLM"/>
    </source>
</evidence>
<organism evidence="2 3">
    <name type="scientific">Pendulispora albinea</name>
    <dbReference type="NCBI Taxonomy" id="2741071"/>
    <lineage>
        <taxon>Bacteria</taxon>
        <taxon>Pseudomonadati</taxon>
        <taxon>Myxococcota</taxon>
        <taxon>Myxococcia</taxon>
        <taxon>Myxococcales</taxon>
        <taxon>Sorangiineae</taxon>
        <taxon>Pendulisporaceae</taxon>
        <taxon>Pendulispora</taxon>
    </lineage>
</organism>
<accession>A0ABZ2M182</accession>
<feature type="chain" id="PRO_5045977876" description="Lipoprotein" evidence="1">
    <location>
        <begin position="28"/>
        <end position="379"/>
    </location>
</feature>
<gene>
    <name evidence="2" type="ORF">LZC94_06785</name>
</gene>
<keyword evidence="3" id="KW-1185">Reference proteome</keyword>
<protein>
    <recommendedName>
        <fullName evidence="4">Lipoprotein</fullName>
    </recommendedName>
</protein>
<feature type="signal peptide" evidence="1">
    <location>
        <begin position="1"/>
        <end position="27"/>
    </location>
</feature>
<evidence type="ECO:0000256" key="1">
    <source>
        <dbReference type="SAM" id="SignalP"/>
    </source>
</evidence>
<reference evidence="2 3" key="1">
    <citation type="submission" date="2021-12" db="EMBL/GenBank/DDBJ databases">
        <title>Discovery of the Pendulisporaceae a myxobacterial family with distinct sporulation behavior and unique specialized metabolism.</title>
        <authorList>
            <person name="Garcia R."/>
            <person name="Popoff A."/>
            <person name="Bader C.D."/>
            <person name="Loehr J."/>
            <person name="Walesch S."/>
            <person name="Walt C."/>
            <person name="Boldt J."/>
            <person name="Bunk B."/>
            <person name="Haeckl F.J.F.P.J."/>
            <person name="Gunesch A.P."/>
            <person name="Birkelbach J."/>
            <person name="Nuebel U."/>
            <person name="Pietschmann T."/>
            <person name="Bach T."/>
            <person name="Mueller R."/>
        </authorList>
    </citation>
    <scope>NUCLEOTIDE SEQUENCE [LARGE SCALE GENOMIC DNA]</scope>
    <source>
        <strain evidence="2 3">MSr11954</strain>
    </source>
</reference>
<name>A0ABZ2M182_9BACT</name>
<dbReference type="RefSeq" id="WP_394826603.1">
    <property type="nucleotide sequence ID" value="NZ_CP089984.1"/>
</dbReference>
<sequence>MNIKFALMTMLATLAPAALVGCASADASEGGAPEAVELAQEALAAGIQTVNLYASALGLGAAQGQDSASPVATFKFAKGNVKFETFTGTLTEVNVTGSQGVRLSKDVADLAVLLKLGAFVSFDAGAGSGYYVFANGNVRIALETGSVRDVTFKSASSAVSGEAALAAARSRLGTFVRISDSGNYRTATFTAGAVKYNNQTGLLEDVTLTGVAGASQNAAAALGLGAYVRGTHERGVDHDFFAKGRVDFNTFTGKLLHVEVSNQNTLPPYVVELAVGLKLGSHVGSDGALGTQTETFQKGEIVWNNHEGGPDGVLKQVTVTTTGGASVELPLPVAQAAAANVFGTLVSIEGAAGSAYYSYADGVIRWSNVTQTLAGVTLK</sequence>
<keyword evidence="1" id="KW-0732">Signal</keyword>
<dbReference type="EMBL" id="CP089984">
    <property type="protein sequence ID" value="WXB16973.1"/>
    <property type="molecule type" value="Genomic_DNA"/>
</dbReference>
<dbReference type="Proteomes" id="UP001370348">
    <property type="component" value="Chromosome"/>
</dbReference>
<evidence type="ECO:0000313" key="3">
    <source>
        <dbReference type="Proteomes" id="UP001370348"/>
    </source>
</evidence>
<dbReference type="PROSITE" id="PS51257">
    <property type="entry name" value="PROKAR_LIPOPROTEIN"/>
    <property type="match status" value="1"/>
</dbReference>
<evidence type="ECO:0000313" key="2">
    <source>
        <dbReference type="EMBL" id="WXB16973.1"/>
    </source>
</evidence>